<dbReference type="EMBL" id="AAWS01000080">
    <property type="protein sequence ID" value="EAY24162.1"/>
    <property type="molecule type" value="Genomic_DNA"/>
</dbReference>
<proteinExistence type="predicted"/>
<sequence>MENLRVNHIRQINRFVEHAYLNDNDKKWQFFFRSYFNQLYTEIQGIYQDWFPLAKHYNDYEITEYIFQGKLERKELKTWIKYELCALINIIHQLKAQMDENYTTLPAKEQNQSQEQLQELLYEFTLFFEFAYNVVVERANKFFGQGKKSVLDAREVHTTHELHLREKSSKRESIGELNPRSAQVILLRESMKKWVKDVFGINYITDLQGNVVKLEPELLFDLIDSDKQNNEFPVDKKFIKRIYHWTTPDLQARILAYTWEIEWAKKILKPLYNPRNIRIKLDFYDNIQQLLRKTLQRDDILLHRIHRPEAIIVG</sequence>
<keyword evidence="2" id="KW-1185">Reference proteome</keyword>
<dbReference type="Proteomes" id="UP000004095">
    <property type="component" value="Unassembled WGS sequence"/>
</dbReference>
<organism evidence="1 2">
    <name type="scientific">Microscilla marina ATCC 23134</name>
    <dbReference type="NCBI Taxonomy" id="313606"/>
    <lineage>
        <taxon>Bacteria</taxon>
        <taxon>Pseudomonadati</taxon>
        <taxon>Bacteroidota</taxon>
        <taxon>Cytophagia</taxon>
        <taxon>Cytophagales</taxon>
        <taxon>Microscillaceae</taxon>
        <taxon>Microscilla</taxon>
    </lineage>
</organism>
<dbReference type="AlphaFoldDB" id="A1ZZQ4"/>
<reference evidence="1 2" key="1">
    <citation type="submission" date="2007-01" db="EMBL/GenBank/DDBJ databases">
        <authorList>
            <person name="Haygood M."/>
            <person name="Podell S."/>
            <person name="Anderson C."/>
            <person name="Hopkinson B."/>
            <person name="Roe K."/>
            <person name="Barbeau K."/>
            <person name="Gaasterland T."/>
            <person name="Ferriera S."/>
            <person name="Johnson J."/>
            <person name="Kravitz S."/>
            <person name="Beeson K."/>
            <person name="Sutton G."/>
            <person name="Rogers Y.-H."/>
            <person name="Friedman R."/>
            <person name="Frazier M."/>
            <person name="Venter J.C."/>
        </authorList>
    </citation>
    <scope>NUCLEOTIDE SEQUENCE [LARGE SCALE GENOMIC DNA]</scope>
    <source>
        <strain evidence="1 2">ATCC 23134</strain>
    </source>
</reference>
<gene>
    <name evidence="1" type="ORF">M23134_00977</name>
</gene>
<evidence type="ECO:0000313" key="2">
    <source>
        <dbReference type="Proteomes" id="UP000004095"/>
    </source>
</evidence>
<name>A1ZZQ4_MICM2</name>
<accession>A1ZZQ4</accession>
<dbReference type="RefSeq" id="WP_002705430.1">
    <property type="nucleotide sequence ID" value="NZ_AAWS01000080.1"/>
</dbReference>
<evidence type="ECO:0000313" key="1">
    <source>
        <dbReference type="EMBL" id="EAY24162.1"/>
    </source>
</evidence>
<protein>
    <submittedName>
        <fullName evidence="1">Uncharacterized protein</fullName>
    </submittedName>
</protein>
<comment type="caution">
    <text evidence="1">The sequence shown here is derived from an EMBL/GenBank/DDBJ whole genome shotgun (WGS) entry which is preliminary data.</text>
</comment>